<proteinExistence type="predicted"/>
<dbReference type="PANTHER" id="PTHR48055:SF55">
    <property type="entry name" value="PROTEIN KINASE DOMAIN-CONTAINING PROTEIN"/>
    <property type="match status" value="1"/>
</dbReference>
<protein>
    <submittedName>
        <fullName evidence="1">Uncharacterized protein</fullName>
    </submittedName>
</protein>
<organism evidence="1 2">
    <name type="scientific">Papaver nudicaule</name>
    <name type="common">Iceland poppy</name>
    <dbReference type="NCBI Taxonomy" id="74823"/>
    <lineage>
        <taxon>Eukaryota</taxon>
        <taxon>Viridiplantae</taxon>
        <taxon>Streptophyta</taxon>
        <taxon>Embryophyta</taxon>
        <taxon>Tracheophyta</taxon>
        <taxon>Spermatophyta</taxon>
        <taxon>Magnoliopsida</taxon>
        <taxon>Ranunculales</taxon>
        <taxon>Papaveraceae</taxon>
        <taxon>Papaveroideae</taxon>
        <taxon>Papaver</taxon>
    </lineage>
</organism>
<gene>
    <name evidence="1" type="ORF">MKW94_020239</name>
</gene>
<comment type="caution">
    <text evidence="1">The sequence shown here is derived from an EMBL/GenBank/DDBJ whole genome shotgun (WGS) entry which is preliminary data.</text>
</comment>
<dbReference type="Gene3D" id="1.10.510.10">
    <property type="entry name" value="Transferase(Phosphotransferase) domain 1"/>
    <property type="match status" value="1"/>
</dbReference>
<evidence type="ECO:0000313" key="2">
    <source>
        <dbReference type="Proteomes" id="UP001177140"/>
    </source>
</evidence>
<name>A0AA41VY99_PAPNU</name>
<dbReference type="EMBL" id="JAJJMA010318615">
    <property type="protein sequence ID" value="MCL7049653.1"/>
    <property type="molecule type" value="Genomic_DNA"/>
</dbReference>
<accession>A0AA41VY99</accession>
<dbReference type="InterPro" id="IPR011009">
    <property type="entry name" value="Kinase-like_dom_sf"/>
</dbReference>
<feature type="non-terminal residue" evidence="1">
    <location>
        <position position="1"/>
    </location>
</feature>
<dbReference type="Proteomes" id="UP001177140">
    <property type="component" value="Unassembled WGS sequence"/>
</dbReference>
<dbReference type="SUPFAM" id="SSF56112">
    <property type="entry name" value="Protein kinase-like (PK-like)"/>
    <property type="match status" value="1"/>
</dbReference>
<dbReference type="AlphaFoldDB" id="A0AA41VY99"/>
<reference evidence="1" key="1">
    <citation type="submission" date="2022-03" db="EMBL/GenBank/DDBJ databases">
        <title>A functionally conserved STORR gene fusion in Papaver species that diverged 16.8 million years ago.</title>
        <authorList>
            <person name="Catania T."/>
        </authorList>
    </citation>
    <scope>NUCLEOTIDE SEQUENCE</scope>
    <source>
        <strain evidence="1">S-191538</strain>
    </source>
</reference>
<dbReference type="PANTHER" id="PTHR48055">
    <property type="entry name" value="LEUCINE-RICH REPEAT RECEPTOR PROTEIN KINASE EMS1"/>
    <property type="match status" value="1"/>
</dbReference>
<sequence>YGMGSDVSANGDIYSYGIMLLEMFTGRRPTDTMFTDGLNLHEFAKTALLTDRVMEIIDRTLLVPVRLEDGDGNINEVLVNAEAKAKLCDALTGIVNLGVMCSNETPKERMDMGHVVKELQSIKNVYLPRVRSE</sequence>
<dbReference type="GO" id="GO:0016020">
    <property type="term" value="C:membrane"/>
    <property type="evidence" value="ECO:0007669"/>
    <property type="project" value="TreeGrafter"/>
</dbReference>
<dbReference type="InterPro" id="IPR051564">
    <property type="entry name" value="LRR_receptor-like_kinase"/>
</dbReference>
<keyword evidence="2" id="KW-1185">Reference proteome</keyword>
<evidence type="ECO:0000313" key="1">
    <source>
        <dbReference type="EMBL" id="MCL7049653.1"/>
    </source>
</evidence>